<feature type="transmembrane region" description="Helical" evidence="22">
    <location>
        <begin position="52"/>
        <end position="73"/>
    </location>
</feature>
<dbReference type="RefSeq" id="WP_034318075.1">
    <property type="nucleotide sequence ID" value="NZ_JAVIKA010000002.1"/>
</dbReference>
<feature type="transmembrane region" description="Helical" evidence="22">
    <location>
        <begin position="80"/>
        <end position="100"/>
    </location>
</feature>
<name>A0A081LFG9_9BACI</name>
<evidence type="ECO:0000256" key="1">
    <source>
        <dbReference type="ARBA" id="ARBA00004651"/>
    </source>
</evidence>
<feature type="transmembrane region" description="Helical" evidence="22">
    <location>
        <begin position="112"/>
        <end position="133"/>
    </location>
</feature>
<evidence type="ECO:0000256" key="11">
    <source>
        <dbReference type="ARBA" id="ARBA00023136"/>
    </source>
</evidence>
<evidence type="ECO:0000256" key="18">
    <source>
        <dbReference type="ARBA" id="ARBA00041418"/>
    </source>
</evidence>
<dbReference type="GO" id="GO:0051301">
    <property type="term" value="P:cell division"/>
    <property type="evidence" value="ECO:0007669"/>
    <property type="project" value="UniProtKB-KW"/>
</dbReference>
<keyword evidence="12" id="KW-0131">Cell cycle</keyword>
<dbReference type="GO" id="GO:0005886">
    <property type="term" value="C:plasma membrane"/>
    <property type="evidence" value="ECO:0007669"/>
    <property type="project" value="UniProtKB-SubCell"/>
</dbReference>
<dbReference type="PROSITE" id="PS00428">
    <property type="entry name" value="FTSW_RODA_SPOVE"/>
    <property type="match status" value="1"/>
</dbReference>
<keyword evidence="6" id="KW-0808">Transferase</keyword>
<proteinExistence type="inferred from homology"/>
<keyword evidence="8" id="KW-0133">Cell shape</keyword>
<sequence>MLKRMLKSYDYSLLFAIILISAFGLVMVYSSSMITSVIRYDAAPDNFFKKQLLFMIVGAVILIFTALAPYQLFSNKKFQIGMLLLSVVSLIYVYFGGHIAGNARSWIKIGPFSLQPAEFVKIVVIIYLAAVYAKKQHYIDHILRGVTPPIVIVSILCGFIILQPDYGTAFIIGMIALAMILCSGFSGKTLAKLLALFSAVMVVVTPFIMLFWDKIFTQNRLGRFESFQDPFKDAGATGHQLINSYYAIGSGGFFGLGLGESVQKYGYLPEPHTDFIMAIISEELGFFGVFFVLALLGFIVVKGFYIARKCEDPFGSLLAIGISSMIAIQTCINLGGVSGLIPITGVTLPFISYGGSSIILLSGCMGILLNISMFTEYKERYKKKKSISKPSLQKNGLQKTLNL</sequence>
<evidence type="ECO:0000313" key="23">
    <source>
        <dbReference type="EMBL" id="KEP27995.1"/>
    </source>
</evidence>
<feature type="transmembrane region" description="Helical" evidence="22">
    <location>
        <begin position="145"/>
        <end position="162"/>
    </location>
</feature>
<feature type="transmembrane region" description="Helical" evidence="22">
    <location>
        <begin position="317"/>
        <end position="341"/>
    </location>
</feature>
<keyword evidence="7 22" id="KW-0812">Transmembrane</keyword>
<dbReference type="GO" id="GO:0015648">
    <property type="term" value="F:lipid-linked peptidoglycan transporter activity"/>
    <property type="evidence" value="ECO:0007669"/>
    <property type="project" value="TreeGrafter"/>
</dbReference>
<feature type="transmembrane region" description="Helical" evidence="22">
    <location>
        <begin position="353"/>
        <end position="375"/>
    </location>
</feature>
<evidence type="ECO:0000256" key="19">
    <source>
        <dbReference type="ARBA" id="ARBA00044770"/>
    </source>
</evidence>
<dbReference type="Proteomes" id="UP000028091">
    <property type="component" value="Unassembled WGS sequence"/>
</dbReference>
<comment type="similarity">
    <text evidence="16">Belongs to the SEDS family. FtsW subfamily.</text>
</comment>
<evidence type="ECO:0000256" key="17">
    <source>
        <dbReference type="ARBA" id="ARBA00041185"/>
    </source>
</evidence>
<dbReference type="GO" id="GO:0008955">
    <property type="term" value="F:peptidoglycan glycosyltransferase activity"/>
    <property type="evidence" value="ECO:0007669"/>
    <property type="project" value="UniProtKB-EC"/>
</dbReference>
<evidence type="ECO:0000256" key="15">
    <source>
        <dbReference type="ARBA" id="ARBA00033270"/>
    </source>
</evidence>
<keyword evidence="13" id="KW-0961">Cell wall biogenesis/degradation</keyword>
<comment type="catalytic activity">
    <reaction evidence="20">
        <text>[GlcNAc-(1-&gt;4)-Mur2Ac(oyl-L-Ala-gamma-D-Glu-L-Lys-D-Ala-D-Ala)](n)-di-trans,octa-cis-undecaprenyl diphosphate + beta-D-GlcNAc-(1-&gt;4)-Mur2Ac(oyl-L-Ala-gamma-D-Glu-L-Lys-D-Ala-D-Ala)-di-trans,octa-cis-undecaprenyl diphosphate = [GlcNAc-(1-&gt;4)-Mur2Ac(oyl-L-Ala-gamma-D-Glu-L-Lys-D-Ala-D-Ala)](n+1)-di-trans,octa-cis-undecaprenyl diphosphate + di-trans,octa-cis-undecaprenyl diphosphate + H(+)</text>
        <dbReference type="Rhea" id="RHEA:23708"/>
        <dbReference type="Rhea" id="RHEA-COMP:9602"/>
        <dbReference type="Rhea" id="RHEA-COMP:9603"/>
        <dbReference type="ChEBI" id="CHEBI:15378"/>
        <dbReference type="ChEBI" id="CHEBI:58405"/>
        <dbReference type="ChEBI" id="CHEBI:60033"/>
        <dbReference type="ChEBI" id="CHEBI:78435"/>
        <dbReference type="EC" id="2.4.99.28"/>
    </reaction>
</comment>
<dbReference type="OrthoDB" id="9768187at2"/>
<evidence type="ECO:0000313" key="24">
    <source>
        <dbReference type="Proteomes" id="UP000028091"/>
    </source>
</evidence>
<accession>A0A081LFG9</accession>
<keyword evidence="3" id="KW-1003">Cell membrane</keyword>
<dbReference type="GO" id="GO:0008360">
    <property type="term" value="P:regulation of cell shape"/>
    <property type="evidence" value="ECO:0007669"/>
    <property type="project" value="UniProtKB-KW"/>
</dbReference>
<dbReference type="eggNOG" id="COG0772">
    <property type="taxonomic scope" value="Bacteria"/>
</dbReference>
<comment type="function">
    <text evidence="21">Peptidoglycan polymerase that is essential for cell division.</text>
</comment>
<evidence type="ECO:0000256" key="14">
    <source>
        <dbReference type="ARBA" id="ARBA00032370"/>
    </source>
</evidence>
<comment type="caution">
    <text evidence="23">The sequence shown here is derived from an EMBL/GenBank/DDBJ whole genome shotgun (WGS) entry which is preliminary data.</text>
</comment>
<keyword evidence="10 22" id="KW-1133">Transmembrane helix</keyword>
<dbReference type="GO" id="GO:0032153">
    <property type="term" value="C:cell division site"/>
    <property type="evidence" value="ECO:0007669"/>
    <property type="project" value="TreeGrafter"/>
</dbReference>
<feature type="transmembrane region" description="Helical" evidence="22">
    <location>
        <begin position="12"/>
        <end position="32"/>
    </location>
</feature>
<dbReference type="GO" id="GO:0071555">
    <property type="term" value="P:cell wall organization"/>
    <property type="evidence" value="ECO:0007669"/>
    <property type="project" value="UniProtKB-KW"/>
</dbReference>
<evidence type="ECO:0000256" key="2">
    <source>
        <dbReference type="ARBA" id="ARBA00004752"/>
    </source>
</evidence>
<reference evidence="23 24" key="1">
    <citation type="submission" date="2012-09" db="EMBL/GenBank/DDBJ databases">
        <title>Genome Sequence of Bacillus sp. DW5-4.</title>
        <authorList>
            <person name="Lai Q."/>
            <person name="Liu Y."/>
            <person name="Shao Z."/>
        </authorList>
    </citation>
    <scope>NUCLEOTIDE SEQUENCE [LARGE SCALE GENOMIC DNA]</scope>
    <source>
        <strain evidence="23 24">DW5-4</strain>
    </source>
</reference>
<evidence type="ECO:0000256" key="16">
    <source>
        <dbReference type="ARBA" id="ARBA00038053"/>
    </source>
</evidence>
<keyword evidence="9" id="KW-0573">Peptidoglycan synthesis</keyword>
<keyword evidence="5" id="KW-0328">Glycosyltransferase</keyword>
<dbReference type="PANTHER" id="PTHR30474">
    <property type="entry name" value="CELL CYCLE PROTEIN"/>
    <property type="match status" value="1"/>
</dbReference>
<dbReference type="AlphaFoldDB" id="A0A081LFG9"/>
<gene>
    <name evidence="23" type="ORF">BA70_07935</name>
</gene>
<evidence type="ECO:0000256" key="6">
    <source>
        <dbReference type="ARBA" id="ARBA00022679"/>
    </source>
</evidence>
<dbReference type="EC" id="2.4.99.28" evidence="19"/>
<evidence type="ECO:0000256" key="4">
    <source>
        <dbReference type="ARBA" id="ARBA00022618"/>
    </source>
</evidence>
<evidence type="ECO:0000256" key="12">
    <source>
        <dbReference type="ARBA" id="ARBA00023306"/>
    </source>
</evidence>
<keyword evidence="24" id="KW-1185">Reference proteome</keyword>
<evidence type="ECO:0000256" key="22">
    <source>
        <dbReference type="SAM" id="Phobius"/>
    </source>
</evidence>
<evidence type="ECO:0000256" key="21">
    <source>
        <dbReference type="ARBA" id="ARBA00049966"/>
    </source>
</evidence>
<evidence type="ECO:0000256" key="7">
    <source>
        <dbReference type="ARBA" id="ARBA00022692"/>
    </source>
</evidence>
<dbReference type="EMBL" id="JOTP01000002">
    <property type="protein sequence ID" value="KEP27995.1"/>
    <property type="molecule type" value="Genomic_DNA"/>
</dbReference>
<keyword evidence="11 22" id="KW-0472">Membrane</keyword>
<comment type="subcellular location">
    <subcellularLocation>
        <location evidence="1">Cell membrane</location>
        <topology evidence="1">Multi-pass membrane protein</topology>
    </subcellularLocation>
</comment>
<dbReference type="InterPro" id="IPR018365">
    <property type="entry name" value="Cell_cycle_FtsW-rel_CS"/>
</dbReference>
<organism evidence="23 24">
    <name type="scientific">Bacillus zhangzhouensis</name>
    <dbReference type="NCBI Taxonomy" id="1178540"/>
    <lineage>
        <taxon>Bacteria</taxon>
        <taxon>Bacillati</taxon>
        <taxon>Bacillota</taxon>
        <taxon>Bacilli</taxon>
        <taxon>Bacillales</taxon>
        <taxon>Bacillaceae</taxon>
        <taxon>Bacillus</taxon>
    </lineage>
</organism>
<evidence type="ECO:0000256" key="10">
    <source>
        <dbReference type="ARBA" id="ARBA00022989"/>
    </source>
</evidence>
<keyword evidence="4 23" id="KW-0132">Cell division</keyword>
<evidence type="ECO:0000256" key="3">
    <source>
        <dbReference type="ARBA" id="ARBA00022475"/>
    </source>
</evidence>
<dbReference type="Pfam" id="PF01098">
    <property type="entry name" value="FTSW_RODA_SPOVE"/>
    <property type="match status" value="1"/>
</dbReference>
<comment type="pathway">
    <text evidence="2">Cell wall biogenesis; peptidoglycan biosynthesis.</text>
</comment>
<feature type="transmembrane region" description="Helical" evidence="22">
    <location>
        <begin position="193"/>
        <end position="212"/>
    </location>
</feature>
<evidence type="ECO:0000256" key="5">
    <source>
        <dbReference type="ARBA" id="ARBA00022676"/>
    </source>
</evidence>
<dbReference type="PANTHER" id="PTHR30474:SF2">
    <property type="entry name" value="PEPTIDOGLYCAN GLYCOSYLTRANSFERASE FTSW-RELATED"/>
    <property type="match status" value="1"/>
</dbReference>
<dbReference type="InterPro" id="IPR013437">
    <property type="entry name" value="FtsW"/>
</dbReference>
<feature type="transmembrane region" description="Helical" evidence="22">
    <location>
        <begin position="168"/>
        <end position="186"/>
    </location>
</feature>
<dbReference type="NCBIfam" id="TIGR02614">
    <property type="entry name" value="ftsW"/>
    <property type="match status" value="1"/>
</dbReference>
<protein>
    <recommendedName>
        <fullName evidence="17">Probable peptidoglycan glycosyltransferase FtsW</fullName>
        <ecNumber evidence="19">2.4.99.28</ecNumber>
    </recommendedName>
    <alternativeName>
        <fullName evidence="18">Cell division protein FtsW</fullName>
    </alternativeName>
    <alternativeName>
        <fullName evidence="15">Cell wall polymerase</fullName>
    </alternativeName>
    <alternativeName>
        <fullName evidence="14">Peptidoglycan polymerase</fullName>
    </alternativeName>
</protein>
<evidence type="ECO:0000256" key="9">
    <source>
        <dbReference type="ARBA" id="ARBA00022984"/>
    </source>
</evidence>
<dbReference type="InterPro" id="IPR001182">
    <property type="entry name" value="FtsW/RodA"/>
</dbReference>
<evidence type="ECO:0000256" key="13">
    <source>
        <dbReference type="ARBA" id="ARBA00023316"/>
    </source>
</evidence>
<dbReference type="GO" id="GO:0009252">
    <property type="term" value="P:peptidoglycan biosynthetic process"/>
    <property type="evidence" value="ECO:0007669"/>
    <property type="project" value="UniProtKB-KW"/>
</dbReference>
<evidence type="ECO:0000256" key="8">
    <source>
        <dbReference type="ARBA" id="ARBA00022960"/>
    </source>
</evidence>
<feature type="transmembrane region" description="Helical" evidence="22">
    <location>
        <begin position="284"/>
        <end position="305"/>
    </location>
</feature>
<evidence type="ECO:0000256" key="20">
    <source>
        <dbReference type="ARBA" id="ARBA00049902"/>
    </source>
</evidence>